<dbReference type="RefSeq" id="WP_244155919.1">
    <property type="nucleotide sequence ID" value="NZ_FQXS01000041.1"/>
</dbReference>
<dbReference type="GO" id="GO:0003824">
    <property type="term" value="F:catalytic activity"/>
    <property type="evidence" value="ECO:0007669"/>
    <property type="project" value="UniProtKB-ARBA"/>
</dbReference>
<dbReference type="InterPro" id="IPR013767">
    <property type="entry name" value="PAS_fold"/>
</dbReference>
<dbReference type="InterPro" id="IPR000700">
    <property type="entry name" value="PAS-assoc_C"/>
</dbReference>
<dbReference type="FunFam" id="3.30.70.270:FF:000001">
    <property type="entry name" value="Diguanylate cyclase domain protein"/>
    <property type="match status" value="1"/>
</dbReference>
<dbReference type="InterPro" id="IPR000014">
    <property type="entry name" value="PAS"/>
</dbReference>
<feature type="domain" description="PAC" evidence="2">
    <location>
        <begin position="84"/>
        <end position="136"/>
    </location>
</feature>
<evidence type="ECO:0000313" key="4">
    <source>
        <dbReference type="EMBL" id="SHI12552.1"/>
    </source>
</evidence>
<dbReference type="PROSITE" id="PS50887">
    <property type="entry name" value="GGDEF"/>
    <property type="match status" value="1"/>
</dbReference>
<name>A0A1M5YKP3_9BACT</name>
<dbReference type="GO" id="GO:0006355">
    <property type="term" value="P:regulation of DNA-templated transcription"/>
    <property type="evidence" value="ECO:0007669"/>
    <property type="project" value="InterPro"/>
</dbReference>
<dbReference type="SMART" id="SM00267">
    <property type="entry name" value="GGDEF"/>
    <property type="match status" value="1"/>
</dbReference>
<dbReference type="PROSITE" id="PS50112">
    <property type="entry name" value="PAS"/>
    <property type="match status" value="1"/>
</dbReference>
<dbReference type="InterPro" id="IPR029787">
    <property type="entry name" value="Nucleotide_cyclase"/>
</dbReference>
<dbReference type="STRING" id="1121409.SAMN02745124_04153"/>
<reference evidence="4 5" key="1">
    <citation type="submission" date="2016-11" db="EMBL/GenBank/DDBJ databases">
        <authorList>
            <person name="Jaros S."/>
            <person name="Januszkiewicz K."/>
            <person name="Wedrychowicz H."/>
        </authorList>
    </citation>
    <scope>NUCLEOTIDE SEQUENCE [LARGE SCALE GENOMIC DNA]</scope>
    <source>
        <strain evidence="4 5">DSM 9705</strain>
    </source>
</reference>
<dbReference type="Pfam" id="PF00989">
    <property type="entry name" value="PAS"/>
    <property type="match status" value="1"/>
</dbReference>
<dbReference type="NCBIfam" id="TIGR00254">
    <property type="entry name" value="GGDEF"/>
    <property type="match status" value="1"/>
</dbReference>
<dbReference type="InterPro" id="IPR052163">
    <property type="entry name" value="DGC-Regulatory_Protein"/>
</dbReference>
<dbReference type="InterPro" id="IPR000160">
    <property type="entry name" value="GGDEF_dom"/>
</dbReference>
<dbReference type="CDD" id="cd01949">
    <property type="entry name" value="GGDEF"/>
    <property type="match status" value="1"/>
</dbReference>
<evidence type="ECO:0000259" key="3">
    <source>
        <dbReference type="PROSITE" id="PS50887"/>
    </source>
</evidence>
<evidence type="ECO:0000259" key="2">
    <source>
        <dbReference type="PROSITE" id="PS50113"/>
    </source>
</evidence>
<dbReference type="Pfam" id="PF00990">
    <property type="entry name" value="GGDEF"/>
    <property type="match status" value="1"/>
</dbReference>
<dbReference type="InterPro" id="IPR043128">
    <property type="entry name" value="Rev_trsase/Diguanyl_cyclase"/>
</dbReference>
<dbReference type="Proteomes" id="UP000184139">
    <property type="component" value="Unassembled WGS sequence"/>
</dbReference>
<keyword evidence="5" id="KW-1185">Reference proteome</keyword>
<dbReference type="SUPFAM" id="SSF55073">
    <property type="entry name" value="Nucleotide cyclase"/>
    <property type="match status" value="1"/>
</dbReference>
<dbReference type="InterPro" id="IPR035965">
    <property type="entry name" value="PAS-like_dom_sf"/>
</dbReference>
<protein>
    <submittedName>
        <fullName evidence="4">Diguanylate cyclase with PAS/PAC sensor</fullName>
    </submittedName>
</protein>
<dbReference type="PANTHER" id="PTHR46663">
    <property type="entry name" value="DIGUANYLATE CYCLASE DGCT-RELATED"/>
    <property type="match status" value="1"/>
</dbReference>
<feature type="domain" description="PAS" evidence="1">
    <location>
        <begin position="5"/>
        <end position="51"/>
    </location>
</feature>
<dbReference type="EMBL" id="FQXS01000041">
    <property type="protein sequence ID" value="SHI12552.1"/>
    <property type="molecule type" value="Genomic_DNA"/>
</dbReference>
<sequence>MMKLDQSSYARIIDNLHDGLYFVDADRIITYWNKAAERITGYRAAEVIGKSCADNILTHVDSEGCVLCLGTCPLAATINDGKEREAEVFLHHKNGHRVPVLVRVNSLVDEQGRVIGGIELFTDLSSIQVNQQRIAELEQLALLDGLTRLANRVYLEREIDNRLHEFDRLAVPFGLLFLDIDHFKQFNDTYGHAVGDEVLKAVAQTFVVNSRPFDLFGRWGGEEFIGIIRNITGKDLLYQAERMRLLIERNYLIQNDQKLQVTVSIGATVIRPGDTMETLVKRADELLYESKDNGRNRVTLG</sequence>
<organism evidence="4 5">
    <name type="scientific">Desulfofustis glycolicus DSM 9705</name>
    <dbReference type="NCBI Taxonomy" id="1121409"/>
    <lineage>
        <taxon>Bacteria</taxon>
        <taxon>Pseudomonadati</taxon>
        <taxon>Thermodesulfobacteriota</taxon>
        <taxon>Desulfobulbia</taxon>
        <taxon>Desulfobulbales</taxon>
        <taxon>Desulfocapsaceae</taxon>
        <taxon>Desulfofustis</taxon>
    </lineage>
</organism>
<gene>
    <name evidence="4" type="ORF">SAMN02745124_04153</name>
</gene>
<evidence type="ECO:0000259" key="1">
    <source>
        <dbReference type="PROSITE" id="PS50112"/>
    </source>
</evidence>
<dbReference type="PANTHER" id="PTHR46663:SF4">
    <property type="entry name" value="DIGUANYLATE CYCLASE DGCT-RELATED"/>
    <property type="match status" value="1"/>
</dbReference>
<dbReference type="Gene3D" id="3.30.70.270">
    <property type="match status" value="1"/>
</dbReference>
<dbReference type="SMART" id="SM00091">
    <property type="entry name" value="PAS"/>
    <property type="match status" value="1"/>
</dbReference>
<feature type="domain" description="GGDEF" evidence="3">
    <location>
        <begin position="171"/>
        <end position="301"/>
    </location>
</feature>
<evidence type="ECO:0000313" key="5">
    <source>
        <dbReference type="Proteomes" id="UP000184139"/>
    </source>
</evidence>
<dbReference type="Gene3D" id="3.30.450.20">
    <property type="entry name" value="PAS domain"/>
    <property type="match status" value="1"/>
</dbReference>
<dbReference type="SUPFAM" id="SSF55785">
    <property type="entry name" value="PYP-like sensor domain (PAS domain)"/>
    <property type="match status" value="1"/>
</dbReference>
<dbReference type="CDD" id="cd00130">
    <property type="entry name" value="PAS"/>
    <property type="match status" value="1"/>
</dbReference>
<dbReference type="AlphaFoldDB" id="A0A1M5YKP3"/>
<dbReference type="PROSITE" id="PS50113">
    <property type="entry name" value="PAC"/>
    <property type="match status" value="1"/>
</dbReference>
<proteinExistence type="predicted"/>
<dbReference type="NCBIfam" id="TIGR00229">
    <property type="entry name" value="sensory_box"/>
    <property type="match status" value="1"/>
</dbReference>
<accession>A0A1M5YKP3</accession>